<organism evidence="21 22">
    <name type="scientific">Desulfovibrio subterraneus</name>
    <dbReference type="NCBI Taxonomy" id="2718620"/>
    <lineage>
        <taxon>Bacteria</taxon>
        <taxon>Pseudomonadati</taxon>
        <taxon>Thermodesulfobacteriota</taxon>
        <taxon>Desulfovibrionia</taxon>
        <taxon>Desulfovibrionales</taxon>
        <taxon>Desulfovibrionaceae</taxon>
        <taxon>Desulfovibrio</taxon>
    </lineage>
</organism>
<gene>
    <name evidence="21" type="ORF">DSM101010T_18100</name>
</gene>
<keyword evidence="11 21" id="KW-0808">Transferase</keyword>
<evidence type="ECO:0000256" key="11">
    <source>
        <dbReference type="ARBA" id="ARBA00022679"/>
    </source>
</evidence>
<dbReference type="PROSITE" id="PS50989">
    <property type="entry name" value="COA_CT_CTER"/>
    <property type="match status" value="1"/>
</dbReference>
<comment type="cofactor">
    <cofactor evidence="1">
        <name>Zn(2+)</name>
        <dbReference type="ChEBI" id="CHEBI:29105"/>
    </cofactor>
</comment>
<dbReference type="PROSITE" id="PS50980">
    <property type="entry name" value="COA_CT_NTER"/>
    <property type="match status" value="1"/>
</dbReference>
<dbReference type="UniPathway" id="UPA00655">
    <property type="reaction ID" value="UER00711"/>
</dbReference>
<evidence type="ECO:0000256" key="12">
    <source>
        <dbReference type="ARBA" id="ARBA00022741"/>
    </source>
</evidence>
<dbReference type="PRINTS" id="PR01070">
    <property type="entry name" value="ACCCTRFRASEB"/>
</dbReference>
<dbReference type="GO" id="GO:0005524">
    <property type="term" value="F:ATP binding"/>
    <property type="evidence" value="ECO:0007669"/>
    <property type="project" value="UniProtKB-KW"/>
</dbReference>
<keyword evidence="16" id="KW-0275">Fatty acid biosynthesis</keyword>
<dbReference type="InterPro" id="IPR011763">
    <property type="entry name" value="COA_CT_C"/>
</dbReference>
<evidence type="ECO:0000256" key="6">
    <source>
        <dbReference type="ARBA" id="ARBA00011664"/>
    </source>
</evidence>
<comment type="similarity">
    <text evidence="5">In the N-terminal section; belongs to the AccD/PCCB family.</text>
</comment>
<dbReference type="Proteomes" id="UP000503840">
    <property type="component" value="Unassembled WGS sequence"/>
</dbReference>
<dbReference type="GO" id="GO:0009317">
    <property type="term" value="C:acetyl-CoA carboxylase complex"/>
    <property type="evidence" value="ECO:0007669"/>
    <property type="project" value="InterPro"/>
</dbReference>
<keyword evidence="14" id="KW-0067">ATP-binding</keyword>
<evidence type="ECO:0000256" key="3">
    <source>
        <dbReference type="ARBA" id="ARBA00004956"/>
    </source>
</evidence>
<comment type="function">
    <text evidence="17">Component of the acetyl coenzyme A carboxylase (ACC) complex. Biotin carboxylase (BC) catalyzes the carboxylation of biotin on its carrier protein (BCCP) and then the CO(2) group is transferred by the transcarboxylase to acetyl-CoA to form malonyl-CoA.</text>
</comment>
<evidence type="ECO:0000313" key="21">
    <source>
        <dbReference type="EMBL" id="GFM33445.1"/>
    </source>
</evidence>
<comment type="caution">
    <text evidence="21">The sequence shown here is derived from an EMBL/GenBank/DDBJ whole genome shotgun (WGS) entry which is preliminary data.</text>
</comment>
<dbReference type="PANTHER" id="PTHR42853:SF3">
    <property type="entry name" value="ACETYL-COENZYME A CARBOXYLASE CARBOXYL TRANSFERASE SUBUNIT ALPHA, CHLOROPLASTIC"/>
    <property type="match status" value="1"/>
</dbReference>
<comment type="catalytic activity">
    <reaction evidence="18">
        <text>N(6)-carboxybiotinyl-L-lysyl-[protein] + acetyl-CoA = N(6)-biotinyl-L-lysyl-[protein] + malonyl-CoA</text>
        <dbReference type="Rhea" id="RHEA:54728"/>
        <dbReference type="Rhea" id="RHEA-COMP:10505"/>
        <dbReference type="Rhea" id="RHEA-COMP:10506"/>
        <dbReference type="ChEBI" id="CHEBI:57288"/>
        <dbReference type="ChEBI" id="CHEBI:57384"/>
        <dbReference type="ChEBI" id="CHEBI:83144"/>
        <dbReference type="ChEBI" id="CHEBI:83145"/>
        <dbReference type="EC" id="2.1.3.15"/>
    </reaction>
</comment>
<evidence type="ECO:0000256" key="2">
    <source>
        <dbReference type="ARBA" id="ARBA00004496"/>
    </source>
</evidence>
<dbReference type="GO" id="GO:0003989">
    <property type="term" value="F:acetyl-CoA carboxylase activity"/>
    <property type="evidence" value="ECO:0007669"/>
    <property type="project" value="InterPro"/>
</dbReference>
<dbReference type="Pfam" id="PF03255">
    <property type="entry name" value="ACCA"/>
    <property type="match status" value="1"/>
</dbReference>
<dbReference type="EC" id="2.1.3.15" evidence="7"/>
<evidence type="ECO:0000259" key="20">
    <source>
        <dbReference type="PROSITE" id="PS50989"/>
    </source>
</evidence>
<evidence type="ECO:0000256" key="14">
    <source>
        <dbReference type="ARBA" id="ARBA00022840"/>
    </source>
</evidence>
<evidence type="ECO:0000256" key="4">
    <source>
        <dbReference type="ARBA" id="ARBA00006276"/>
    </source>
</evidence>
<evidence type="ECO:0000256" key="17">
    <source>
        <dbReference type="ARBA" id="ARBA00025280"/>
    </source>
</evidence>
<comment type="subcellular location">
    <subcellularLocation>
        <location evidence="2">Cytoplasm</location>
    </subcellularLocation>
</comment>
<keyword evidence="15" id="KW-0443">Lipid metabolism</keyword>
<evidence type="ECO:0000256" key="10">
    <source>
        <dbReference type="ARBA" id="ARBA00022516"/>
    </source>
</evidence>
<dbReference type="GO" id="GO:2001295">
    <property type="term" value="P:malonyl-CoA biosynthetic process"/>
    <property type="evidence" value="ECO:0007669"/>
    <property type="project" value="UniProtKB-UniPathway"/>
</dbReference>
<evidence type="ECO:0000313" key="22">
    <source>
        <dbReference type="Proteomes" id="UP000503840"/>
    </source>
</evidence>
<evidence type="ECO:0000256" key="1">
    <source>
        <dbReference type="ARBA" id="ARBA00001947"/>
    </source>
</evidence>
<evidence type="ECO:0000256" key="13">
    <source>
        <dbReference type="ARBA" id="ARBA00022832"/>
    </source>
</evidence>
<keyword evidence="10" id="KW-0444">Lipid biosynthesis</keyword>
<dbReference type="GO" id="GO:0006633">
    <property type="term" value="P:fatty acid biosynthetic process"/>
    <property type="evidence" value="ECO:0007669"/>
    <property type="project" value="UniProtKB-KW"/>
</dbReference>
<comment type="similarity">
    <text evidence="4">In the C-terminal section; belongs to the AccA family.</text>
</comment>
<feature type="domain" description="CoA carboxyltransferase C-terminal" evidence="20">
    <location>
        <begin position="64"/>
        <end position="320"/>
    </location>
</feature>
<dbReference type="EMBL" id="BLVO01000013">
    <property type="protein sequence ID" value="GFM33445.1"/>
    <property type="molecule type" value="Genomic_DNA"/>
</dbReference>
<evidence type="ECO:0000256" key="9">
    <source>
        <dbReference type="ARBA" id="ARBA00022490"/>
    </source>
</evidence>
<keyword evidence="13" id="KW-0276">Fatty acid metabolism</keyword>
<protein>
    <recommendedName>
        <fullName evidence="8">Acetyl-coenzyme A carboxylase carboxyl transferase subunits beta/alpha</fullName>
        <ecNumber evidence="7">2.1.3.15</ecNumber>
    </recommendedName>
</protein>
<comment type="pathway">
    <text evidence="3">Lipid metabolism; malonyl-CoA biosynthesis; malonyl-CoA from acetyl-CoA: step 1/1.</text>
</comment>
<evidence type="ECO:0000256" key="7">
    <source>
        <dbReference type="ARBA" id="ARBA00011883"/>
    </source>
</evidence>
<dbReference type="SUPFAM" id="SSF52096">
    <property type="entry name" value="ClpP/crotonase"/>
    <property type="match status" value="2"/>
</dbReference>
<dbReference type="Gene3D" id="3.90.226.10">
    <property type="entry name" value="2-enoyl-CoA Hydratase, Chain A, domain 1"/>
    <property type="match status" value="2"/>
</dbReference>
<evidence type="ECO:0000256" key="15">
    <source>
        <dbReference type="ARBA" id="ARBA00023098"/>
    </source>
</evidence>
<keyword evidence="9" id="KW-0963">Cytoplasm</keyword>
<keyword evidence="22" id="KW-1185">Reference proteome</keyword>
<evidence type="ECO:0000256" key="5">
    <source>
        <dbReference type="ARBA" id="ARBA00010284"/>
    </source>
</evidence>
<dbReference type="InterPro" id="IPR011762">
    <property type="entry name" value="COA_CT_N"/>
</dbReference>
<evidence type="ECO:0000256" key="18">
    <source>
        <dbReference type="ARBA" id="ARBA00049152"/>
    </source>
</evidence>
<evidence type="ECO:0000256" key="16">
    <source>
        <dbReference type="ARBA" id="ARBA00023160"/>
    </source>
</evidence>
<comment type="subunit">
    <text evidence="6">Acetyl-CoA carboxylase is a heterotetramer composed of biotin carboxyl carrier protein (AccB), biotin carboxylase (AccC) and two subunits of ACCase subunit beta/alpha.</text>
</comment>
<feature type="domain" description="CoA carboxyltransferase N-terminal" evidence="19">
    <location>
        <begin position="495"/>
        <end position="755"/>
    </location>
</feature>
<dbReference type="InterPro" id="IPR000438">
    <property type="entry name" value="Acetyl_CoA_COase_Trfase_b_su"/>
</dbReference>
<keyword evidence="12" id="KW-0547">Nucleotide-binding</keyword>
<evidence type="ECO:0000259" key="19">
    <source>
        <dbReference type="PROSITE" id="PS50980"/>
    </source>
</evidence>
<dbReference type="RefSeq" id="WP_174405107.1">
    <property type="nucleotide sequence ID" value="NZ_BLVO01000013.1"/>
</dbReference>
<proteinExistence type="inferred from homology"/>
<dbReference type="GO" id="GO:0016743">
    <property type="term" value="F:carboxyl- or carbamoyltransferase activity"/>
    <property type="evidence" value="ECO:0007669"/>
    <property type="project" value="InterPro"/>
</dbReference>
<evidence type="ECO:0000256" key="8">
    <source>
        <dbReference type="ARBA" id="ARBA00018312"/>
    </source>
</evidence>
<dbReference type="PANTHER" id="PTHR42853">
    <property type="entry name" value="ACETYL-COENZYME A CARBOXYLASE CARBOXYL TRANSFERASE SUBUNIT ALPHA"/>
    <property type="match status" value="1"/>
</dbReference>
<sequence>MDIDKKIQHLAERLSYIKDVFGDKQTENVRLLETRLEEFVQREQALPNKDKIAAVATVEDLFSFVEKKLEAELTPMDKVRIVRHSQRICLRDILENVYDNYTEIGGKDENSIDPSMLIARAYITRRSGKKTYHQPVMVIGQEKGHGEEFRNGGSVKPWGNAKALHYMKVAETENIPVHTFVFTPGSFPVEDAPGAAQQIAKNLYEMSALRVPIVSVFSEGGSGGAEAIGLADIRLMLSHGYYSVISPEGAAAIEGRLRSGDRAGSELIEKCAQQLKMTAEDNVRMGYIDHAIEEPPLGARPYHYDFFRQLRQEVIRATDEVVLNVKGFTPFRAMALRRRRGKTIEDLDLENIYVRWSLSSAARDRLVQRRHKKFLRLSRQAFLDRRPFLRRFSAWWWDKGWDIYSYFKYDLWRKHQKQLIYAVEEVDAEARVLMERVLRPWRKLTSSLPVVQAKDDSKERDLTMLSQWDQEDEARNGQWSYVSGRAKEDKAISCPNADTHGCLDLWAPDLFGEFAGVCNYCGHHFPMEYQWYMHNIFDPGSIFEFNSEVESANPLGFEGLDVKLEQAKKNTGLKSACMTYEARIDNIKVVVAMLVAPFRGGSVGAAEGEKFIQAAERAKKKRFPFLAYVHGTAGIRIQEGVNGVIQMPRCTMAVRRYIDAGGLYLVLYDTNSYAGPLASFLGCSPYQFSIRSANIGFAGPGVIKETTGMDIPPDYHRAYRALSRGHIQGIWDRRDARNNLRQALLTMGGRNLYYR</sequence>
<accession>A0A7J0BJZ7</accession>
<reference evidence="21 22" key="1">
    <citation type="submission" date="2020-05" db="EMBL/GenBank/DDBJ databases">
        <title>Draft genome sequence of Desulfovibrio sp. strain HN2T.</title>
        <authorList>
            <person name="Ueno A."/>
            <person name="Tamazawa S."/>
            <person name="Tamamura S."/>
            <person name="Murakami T."/>
            <person name="Kiyama T."/>
            <person name="Inomata H."/>
            <person name="Amano Y."/>
            <person name="Miyakawa K."/>
            <person name="Tamaki H."/>
            <person name="Naganuma T."/>
            <person name="Kaneko K."/>
        </authorList>
    </citation>
    <scope>NUCLEOTIDE SEQUENCE [LARGE SCALE GENOMIC DNA]</scope>
    <source>
        <strain evidence="21 22">HN2</strain>
    </source>
</reference>
<name>A0A7J0BJZ7_9BACT</name>
<dbReference type="AlphaFoldDB" id="A0A7J0BJZ7"/>
<dbReference type="InterPro" id="IPR029045">
    <property type="entry name" value="ClpP/crotonase-like_dom_sf"/>
</dbReference>
<dbReference type="InterPro" id="IPR001095">
    <property type="entry name" value="Acetyl_CoA_COase_a_su"/>
</dbReference>